<reference evidence="3 4" key="1">
    <citation type="journal article" date="2007" name="Nature">
        <title>Evolution of genes and genomes on the Drosophila phylogeny.</title>
        <authorList>
            <consortium name="Drosophila 12 Genomes Consortium"/>
            <person name="Clark A.G."/>
            <person name="Eisen M.B."/>
            <person name="Smith D.R."/>
            <person name="Bergman C.M."/>
            <person name="Oliver B."/>
            <person name="Markow T.A."/>
            <person name="Kaufman T.C."/>
            <person name="Kellis M."/>
            <person name="Gelbart W."/>
            <person name="Iyer V.N."/>
            <person name="Pollard D.A."/>
            <person name="Sackton T.B."/>
            <person name="Larracuente A.M."/>
            <person name="Singh N.D."/>
            <person name="Abad J.P."/>
            <person name="Abt D.N."/>
            <person name="Adryan B."/>
            <person name="Aguade M."/>
            <person name="Akashi H."/>
            <person name="Anderson W.W."/>
            <person name="Aquadro C.F."/>
            <person name="Ardell D.H."/>
            <person name="Arguello R."/>
            <person name="Artieri C.G."/>
            <person name="Barbash D.A."/>
            <person name="Barker D."/>
            <person name="Barsanti P."/>
            <person name="Batterham P."/>
            <person name="Batzoglou S."/>
            <person name="Begun D."/>
            <person name="Bhutkar A."/>
            <person name="Blanco E."/>
            <person name="Bosak S.A."/>
            <person name="Bradley R.K."/>
            <person name="Brand A.D."/>
            <person name="Brent M.R."/>
            <person name="Brooks A.N."/>
            <person name="Brown R.H."/>
            <person name="Butlin R.K."/>
            <person name="Caggese C."/>
            <person name="Calvi B.R."/>
            <person name="Bernardo de Carvalho A."/>
            <person name="Caspi A."/>
            <person name="Castrezana S."/>
            <person name="Celniker S.E."/>
            <person name="Chang J.L."/>
            <person name="Chapple C."/>
            <person name="Chatterji S."/>
            <person name="Chinwalla A."/>
            <person name="Civetta A."/>
            <person name="Clifton S.W."/>
            <person name="Comeron J.M."/>
            <person name="Costello J.C."/>
            <person name="Coyne J.A."/>
            <person name="Daub J."/>
            <person name="David R.G."/>
            <person name="Delcher A.L."/>
            <person name="Delehaunty K."/>
            <person name="Do C.B."/>
            <person name="Ebling H."/>
            <person name="Edwards K."/>
            <person name="Eickbush T."/>
            <person name="Evans J.D."/>
            <person name="Filipski A."/>
            <person name="Findeiss S."/>
            <person name="Freyhult E."/>
            <person name="Fulton L."/>
            <person name="Fulton R."/>
            <person name="Garcia A.C."/>
            <person name="Gardiner A."/>
            <person name="Garfield D.A."/>
            <person name="Garvin B.E."/>
            <person name="Gibson G."/>
            <person name="Gilbert D."/>
            <person name="Gnerre S."/>
            <person name="Godfrey J."/>
            <person name="Good R."/>
            <person name="Gotea V."/>
            <person name="Gravely B."/>
            <person name="Greenberg A.J."/>
            <person name="Griffiths-Jones S."/>
            <person name="Gross S."/>
            <person name="Guigo R."/>
            <person name="Gustafson E.A."/>
            <person name="Haerty W."/>
            <person name="Hahn M.W."/>
            <person name="Halligan D.L."/>
            <person name="Halpern A.L."/>
            <person name="Halter G.M."/>
            <person name="Han M.V."/>
            <person name="Heger A."/>
            <person name="Hillier L."/>
            <person name="Hinrichs A.S."/>
            <person name="Holmes I."/>
            <person name="Hoskins R.A."/>
            <person name="Hubisz M.J."/>
            <person name="Hultmark D."/>
            <person name="Huntley M.A."/>
            <person name="Jaffe D.B."/>
            <person name="Jagadeeshan S."/>
            <person name="Jeck W.R."/>
            <person name="Johnson J."/>
            <person name="Jones C.D."/>
            <person name="Jordan W.C."/>
            <person name="Karpen G.H."/>
            <person name="Kataoka E."/>
            <person name="Keightley P.D."/>
            <person name="Kheradpour P."/>
            <person name="Kirkness E.F."/>
            <person name="Koerich L.B."/>
            <person name="Kristiansen K."/>
            <person name="Kudrna D."/>
            <person name="Kulathinal R.J."/>
            <person name="Kumar S."/>
            <person name="Kwok R."/>
            <person name="Lander E."/>
            <person name="Langley C.H."/>
            <person name="Lapoint R."/>
            <person name="Lazzaro B.P."/>
            <person name="Lee S.J."/>
            <person name="Levesque L."/>
            <person name="Li R."/>
            <person name="Lin C.F."/>
            <person name="Lin M.F."/>
            <person name="Lindblad-Toh K."/>
            <person name="Llopart A."/>
            <person name="Long M."/>
            <person name="Low L."/>
            <person name="Lozovsky E."/>
            <person name="Lu J."/>
            <person name="Luo M."/>
            <person name="Machado C.A."/>
            <person name="Makalowski W."/>
            <person name="Marzo M."/>
            <person name="Matsuda M."/>
            <person name="Matzkin L."/>
            <person name="McAllister B."/>
            <person name="McBride C.S."/>
            <person name="McKernan B."/>
            <person name="McKernan K."/>
            <person name="Mendez-Lago M."/>
            <person name="Minx P."/>
            <person name="Mollenhauer M.U."/>
            <person name="Montooth K."/>
            <person name="Mount S.M."/>
            <person name="Mu X."/>
            <person name="Myers E."/>
            <person name="Negre B."/>
            <person name="Newfeld S."/>
            <person name="Nielsen R."/>
            <person name="Noor M.A."/>
            <person name="O'Grady P."/>
            <person name="Pachter L."/>
            <person name="Papaceit M."/>
            <person name="Parisi M.J."/>
            <person name="Parisi M."/>
            <person name="Parts L."/>
            <person name="Pedersen J.S."/>
            <person name="Pesole G."/>
            <person name="Phillippy A.M."/>
            <person name="Ponting C.P."/>
            <person name="Pop M."/>
            <person name="Porcelli D."/>
            <person name="Powell J.R."/>
            <person name="Prohaska S."/>
            <person name="Pruitt K."/>
            <person name="Puig M."/>
            <person name="Quesneville H."/>
            <person name="Ram K.R."/>
            <person name="Rand D."/>
            <person name="Rasmussen M.D."/>
            <person name="Reed L.K."/>
            <person name="Reenan R."/>
            <person name="Reily A."/>
            <person name="Remington K.A."/>
            <person name="Rieger T.T."/>
            <person name="Ritchie M.G."/>
            <person name="Robin C."/>
            <person name="Rogers Y.H."/>
            <person name="Rohde C."/>
            <person name="Rozas J."/>
            <person name="Rubenfield M.J."/>
            <person name="Ruiz A."/>
            <person name="Russo S."/>
            <person name="Salzberg S.L."/>
            <person name="Sanchez-Gracia A."/>
            <person name="Saranga D.J."/>
            <person name="Sato H."/>
            <person name="Schaeffer S.W."/>
            <person name="Schatz M.C."/>
            <person name="Schlenke T."/>
            <person name="Schwartz R."/>
            <person name="Segarra C."/>
            <person name="Singh R.S."/>
            <person name="Sirot L."/>
            <person name="Sirota M."/>
            <person name="Sisneros N.B."/>
            <person name="Smith C.D."/>
            <person name="Smith T.F."/>
            <person name="Spieth J."/>
            <person name="Stage D.E."/>
            <person name="Stark A."/>
            <person name="Stephan W."/>
            <person name="Strausberg R.L."/>
            <person name="Strempel S."/>
            <person name="Sturgill D."/>
            <person name="Sutton G."/>
            <person name="Sutton G.G."/>
            <person name="Tao W."/>
            <person name="Teichmann S."/>
            <person name="Tobari Y.N."/>
            <person name="Tomimura Y."/>
            <person name="Tsolas J.M."/>
            <person name="Valente V.L."/>
            <person name="Venter E."/>
            <person name="Venter J.C."/>
            <person name="Vicario S."/>
            <person name="Vieira F.G."/>
            <person name="Vilella A.J."/>
            <person name="Villasante A."/>
            <person name="Walenz B."/>
            <person name="Wang J."/>
            <person name="Wasserman M."/>
            <person name="Watts T."/>
            <person name="Wilson D."/>
            <person name="Wilson R.K."/>
            <person name="Wing R.A."/>
            <person name="Wolfner M.F."/>
            <person name="Wong A."/>
            <person name="Wong G.K."/>
            <person name="Wu C.I."/>
            <person name="Wu G."/>
            <person name="Yamamoto D."/>
            <person name="Yang H.P."/>
            <person name="Yang S.P."/>
            <person name="Yorke J.A."/>
            <person name="Yoshida K."/>
            <person name="Zdobnov E."/>
            <person name="Zhang P."/>
            <person name="Zhang Y."/>
            <person name="Zimin A.V."/>
            <person name="Baldwin J."/>
            <person name="Abdouelleil A."/>
            <person name="Abdulkadir J."/>
            <person name="Abebe A."/>
            <person name="Abera B."/>
            <person name="Abreu J."/>
            <person name="Acer S.C."/>
            <person name="Aftuck L."/>
            <person name="Alexander A."/>
            <person name="An P."/>
            <person name="Anderson E."/>
            <person name="Anderson S."/>
            <person name="Arachi H."/>
            <person name="Azer M."/>
            <person name="Bachantsang P."/>
            <person name="Barry A."/>
            <person name="Bayul T."/>
            <person name="Berlin A."/>
            <person name="Bessette D."/>
            <person name="Bloom T."/>
            <person name="Blye J."/>
            <person name="Boguslavskiy L."/>
            <person name="Bonnet C."/>
            <person name="Boukhgalter B."/>
            <person name="Bourzgui I."/>
            <person name="Brown A."/>
            <person name="Cahill P."/>
            <person name="Channer S."/>
            <person name="Cheshatsang Y."/>
            <person name="Chuda L."/>
            <person name="Citroen M."/>
            <person name="Collymore A."/>
            <person name="Cooke P."/>
            <person name="Costello M."/>
            <person name="D'Aco K."/>
            <person name="Daza R."/>
            <person name="De Haan G."/>
            <person name="DeGray S."/>
            <person name="DeMaso C."/>
            <person name="Dhargay N."/>
            <person name="Dooley K."/>
            <person name="Dooley E."/>
            <person name="Doricent M."/>
            <person name="Dorje P."/>
            <person name="Dorjee K."/>
            <person name="Dupes A."/>
            <person name="Elong R."/>
            <person name="Falk J."/>
            <person name="Farina A."/>
            <person name="Faro S."/>
            <person name="Ferguson D."/>
            <person name="Fisher S."/>
            <person name="Foley C.D."/>
            <person name="Franke A."/>
            <person name="Friedrich D."/>
            <person name="Gadbois L."/>
            <person name="Gearin G."/>
            <person name="Gearin C.R."/>
            <person name="Giannoukos G."/>
            <person name="Goode T."/>
            <person name="Graham J."/>
            <person name="Grandbois E."/>
            <person name="Grewal S."/>
            <person name="Gyaltsen K."/>
            <person name="Hafez N."/>
            <person name="Hagos B."/>
            <person name="Hall J."/>
            <person name="Henson C."/>
            <person name="Hollinger A."/>
            <person name="Honan T."/>
            <person name="Huard M.D."/>
            <person name="Hughes L."/>
            <person name="Hurhula B."/>
            <person name="Husby M.E."/>
            <person name="Kamat A."/>
            <person name="Kanga B."/>
            <person name="Kashin S."/>
            <person name="Khazanovich D."/>
            <person name="Kisner P."/>
            <person name="Lance K."/>
            <person name="Lara M."/>
            <person name="Lee W."/>
            <person name="Lennon N."/>
            <person name="Letendre F."/>
            <person name="LeVine R."/>
            <person name="Lipovsky A."/>
            <person name="Liu X."/>
            <person name="Liu J."/>
            <person name="Liu S."/>
            <person name="Lokyitsang T."/>
            <person name="Lokyitsang Y."/>
            <person name="Lubonja R."/>
            <person name="Lui A."/>
            <person name="MacDonald P."/>
            <person name="Magnisalis V."/>
            <person name="Maru K."/>
            <person name="Matthews C."/>
            <person name="McCusker W."/>
            <person name="McDonough S."/>
            <person name="Mehta T."/>
            <person name="Meldrim J."/>
            <person name="Meneus L."/>
            <person name="Mihai O."/>
            <person name="Mihalev A."/>
            <person name="Mihova T."/>
            <person name="Mittelman R."/>
            <person name="Mlenga V."/>
            <person name="Montmayeur A."/>
            <person name="Mulrain L."/>
            <person name="Navidi A."/>
            <person name="Naylor J."/>
            <person name="Negash T."/>
            <person name="Nguyen T."/>
            <person name="Nguyen N."/>
            <person name="Nicol R."/>
            <person name="Norbu C."/>
            <person name="Norbu N."/>
            <person name="Novod N."/>
            <person name="O'Neill B."/>
            <person name="Osman S."/>
            <person name="Markiewicz E."/>
            <person name="Oyono O.L."/>
            <person name="Patti C."/>
            <person name="Phunkhang P."/>
            <person name="Pierre F."/>
            <person name="Priest M."/>
            <person name="Raghuraman S."/>
            <person name="Rege F."/>
            <person name="Reyes R."/>
            <person name="Rise C."/>
            <person name="Rogov P."/>
            <person name="Ross K."/>
            <person name="Ryan E."/>
            <person name="Settipalli S."/>
            <person name="Shea T."/>
            <person name="Sherpa N."/>
            <person name="Shi L."/>
            <person name="Shih D."/>
            <person name="Sparrow T."/>
            <person name="Spaulding J."/>
            <person name="Stalker J."/>
            <person name="Stange-Thomann N."/>
            <person name="Stavropoulos S."/>
            <person name="Stone C."/>
            <person name="Strader C."/>
            <person name="Tesfaye S."/>
            <person name="Thomson T."/>
            <person name="Thoulutsang Y."/>
            <person name="Thoulutsang D."/>
            <person name="Topham K."/>
            <person name="Topping I."/>
            <person name="Tsamla T."/>
            <person name="Vassiliev H."/>
            <person name="Vo A."/>
            <person name="Wangchuk T."/>
            <person name="Wangdi T."/>
            <person name="Weiand M."/>
            <person name="Wilkinson J."/>
            <person name="Wilson A."/>
            <person name="Yadav S."/>
            <person name="Young G."/>
            <person name="Yu Q."/>
            <person name="Zembek L."/>
            <person name="Zhong D."/>
            <person name="Zimmer A."/>
            <person name="Zwirko Z."/>
            <person name="Jaffe D.B."/>
            <person name="Alvarez P."/>
            <person name="Brockman W."/>
            <person name="Butler J."/>
            <person name="Chin C."/>
            <person name="Gnerre S."/>
            <person name="Grabherr M."/>
            <person name="Kleber M."/>
            <person name="Mauceli E."/>
            <person name="MacCallum I."/>
        </authorList>
    </citation>
    <scope>NUCLEOTIDE SEQUENCE [LARGE SCALE GENOMIC DNA]</scope>
    <source>
        <strain evidence="4">Tai18E2 / Tucson 14021-0261.01</strain>
    </source>
</reference>
<organism evidence="3 4">
    <name type="scientific">Drosophila yakuba</name>
    <name type="common">Fruit fly</name>
    <dbReference type="NCBI Taxonomy" id="7245"/>
    <lineage>
        <taxon>Eukaryota</taxon>
        <taxon>Metazoa</taxon>
        <taxon>Ecdysozoa</taxon>
        <taxon>Arthropoda</taxon>
        <taxon>Hexapoda</taxon>
        <taxon>Insecta</taxon>
        <taxon>Pterygota</taxon>
        <taxon>Neoptera</taxon>
        <taxon>Endopterygota</taxon>
        <taxon>Diptera</taxon>
        <taxon>Brachycera</taxon>
        <taxon>Muscomorpha</taxon>
        <taxon>Ephydroidea</taxon>
        <taxon>Drosophilidae</taxon>
        <taxon>Drosophila</taxon>
        <taxon>Sophophora</taxon>
    </lineage>
</organism>
<dbReference type="KEGG" id="dya:Dyak_GE21404"/>
<dbReference type="GO" id="GO:0002151">
    <property type="term" value="F:G-quadruplex RNA binding"/>
    <property type="evidence" value="ECO:0007669"/>
    <property type="project" value="InterPro"/>
</dbReference>
<feature type="region of interest" description="Disordered" evidence="1">
    <location>
        <begin position="111"/>
        <end position="132"/>
    </location>
</feature>
<dbReference type="eggNOG" id="KOG2293">
    <property type="taxonomic scope" value="Eukaryota"/>
</dbReference>
<dbReference type="HOGENOM" id="CLU_035858_0_0_1"/>
<dbReference type="Proteomes" id="UP000002282">
    <property type="component" value="Chromosome 3L"/>
</dbReference>
<feature type="region of interest" description="Disordered" evidence="1">
    <location>
        <begin position="204"/>
        <end position="243"/>
    </location>
</feature>
<feature type="compositionally biased region" description="Low complexity" evidence="1">
    <location>
        <begin position="49"/>
        <end position="70"/>
    </location>
</feature>
<sequence>MEASRITVSTTSAAPVTTQNAPTVTTIPTAAASTIIQVGVSPATIPTPAATTTTTTIGSTASSSVGISTPIRNPIPNLPIELQNDQKRRSSSRTIKRKRFDDEIVEYNIAVPTNRSGTDANRSSRPRTTSQNYPALVSVPHTTLAPINIPPSTPETPKTPGSVDSLLPGTPNTVASLPLATPTTPAPLATPLPVTPIVTAVAHPKPPAMERPTTSERRSRPVRPASKKAQRRNGRPMGHMATKDLGRWKPIDDLALIIGIQQTNDLRIIHRGVKFSCKFTLQELQQRWYALLYEPAVSRIAVSAMRNLHPELVESVQRKALYSVQEEDLLGTIKSSEQPKLEQFQELLDKNASVFYCARTAKSLQNHWLLLKQYSLLPDQSVKPIYGTDQQPLSFSDAEDQIFEHDLNEPRDEALEMERALADRRNKRDIRLLENELSRWGVLVDSVLSPTAASEFDNQTLACLCGRHVRYLMRSKEITFGRDAKDCVVDVDLGLEGPAAKISRRQGTIKLRSNGDFFIANEGKRAIFIDGTPLLSANKARLGHNCTVEISGLRFTFLVNYELINAIRQESAKTSNPLN</sequence>
<dbReference type="GO" id="GO:0007099">
    <property type="term" value="P:centriole replication"/>
    <property type="evidence" value="ECO:0007669"/>
    <property type="project" value="EnsemblMetazoa"/>
</dbReference>
<dbReference type="GO" id="GO:0045944">
    <property type="term" value="P:positive regulation of transcription by RNA polymerase II"/>
    <property type="evidence" value="ECO:0007669"/>
    <property type="project" value="EnsemblMetazoa"/>
</dbReference>
<keyword evidence="4" id="KW-1185">Reference proteome</keyword>
<evidence type="ECO:0000259" key="2">
    <source>
        <dbReference type="PROSITE" id="PS50006"/>
    </source>
</evidence>
<dbReference type="EMBL" id="CM000159">
    <property type="protein sequence ID" value="EDW93340.1"/>
    <property type="molecule type" value="Genomic_DNA"/>
</dbReference>
<dbReference type="InterPro" id="IPR037912">
    <property type="entry name" value="MCRS1"/>
</dbReference>
<reference evidence="3 4" key="2">
    <citation type="journal article" date="2007" name="PLoS Biol.">
        <title>Principles of genome evolution in the Drosophila melanogaster species group.</title>
        <authorList>
            <person name="Ranz J.M."/>
            <person name="Maurin D."/>
            <person name="Chan Y.S."/>
            <person name="von Grotthuss M."/>
            <person name="Hillier L.W."/>
            <person name="Roote J."/>
            <person name="Ashburner M."/>
            <person name="Bergman C.M."/>
        </authorList>
    </citation>
    <scope>NUCLEOTIDE SEQUENCE [LARGE SCALE GENOMIC DNA]</scope>
    <source>
        <strain evidence="4">Tai18E2 / Tucson 14021-0261.01</strain>
    </source>
</reference>
<dbReference type="GO" id="GO:0005705">
    <property type="term" value="C:polytene chromosome interband"/>
    <property type="evidence" value="ECO:0007669"/>
    <property type="project" value="EnsemblMetazoa"/>
</dbReference>
<feature type="domain" description="FHA" evidence="2">
    <location>
        <begin position="478"/>
        <end position="534"/>
    </location>
</feature>
<dbReference type="GO" id="GO:0044545">
    <property type="term" value="C:NSL complex"/>
    <property type="evidence" value="ECO:0007669"/>
    <property type="project" value="EnsemblMetazoa"/>
</dbReference>
<dbReference type="CDD" id="cd22687">
    <property type="entry name" value="FHA_MCRS1"/>
    <property type="match status" value="1"/>
</dbReference>
<dbReference type="Gene3D" id="2.60.200.20">
    <property type="match status" value="1"/>
</dbReference>
<feature type="compositionally biased region" description="Basic residues" evidence="1">
    <location>
        <begin position="225"/>
        <end position="234"/>
    </location>
</feature>
<evidence type="ECO:0000313" key="3">
    <source>
        <dbReference type="EMBL" id="EDW93340.1"/>
    </source>
</evidence>
<dbReference type="SUPFAM" id="SSF49879">
    <property type="entry name" value="SMAD/FHA domain"/>
    <property type="match status" value="1"/>
</dbReference>
<dbReference type="InterPro" id="IPR008984">
    <property type="entry name" value="SMAD_FHA_dom_sf"/>
</dbReference>
<protein>
    <recommendedName>
        <fullName evidence="2">FHA domain-containing protein</fullName>
    </recommendedName>
</protein>
<dbReference type="PANTHER" id="PTHR13233:SF0">
    <property type="entry name" value="MICROSPHERULE PROTEIN 1"/>
    <property type="match status" value="1"/>
</dbReference>
<dbReference type="Pfam" id="PF00498">
    <property type="entry name" value="FHA"/>
    <property type="match status" value="1"/>
</dbReference>
<dbReference type="PANTHER" id="PTHR13233">
    <property type="entry name" value="MICROSPHERULE PROTEIN 1"/>
    <property type="match status" value="1"/>
</dbReference>
<evidence type="ECO:0000256" key="1">
    <source>
        <dbReference type="SAM" id="MobiDB-lite"/>
    </source>
</evidence>
<dbReference type="OrthoDB" id="10262769at2759"/>
<dbReference type="AlphaFoldDB" id="B4PHA3"/>
<gene>
    <name evidence="3" type="primary">Dyak\GE21404</name>
    <name evidence="3" type="synonym">dyak_GLEANR_5165</name>
    <name evidence="3" type="synonym">GE21404</name>
    <name evidence="3" type="ORF">Dyak_GE21404</name>
</gene>
<dbReference type="GO" id="GO:0071339">
    <property type="term" value="C:MLL1 complex"/>
    <property type="evidence" value="ECO:0007669"/>
    <property type="project" value="InterPro"/>
</dbReference>
<dbReference type="PROSITE" id="PS50006">
    <property type="entry name" value="FHA_DOMAIN"/>
    <property type="match status" value="1"/>
</dbReference>
<dbReference type="OMA" id="HNTDGFL"/>
<dbReference type="Pfam" id="PF13325">
    <property type="entry name" value="MCRS_N"/>
    <property type="match status" value="1"/>
</dbReference>
<feature type="region of interest" description="Disordered" evidence="1">
    <location>
        <begin position="49"/>
        <end position="72"/>
    </location>
</feature>
<dbReference type="SMR" id="B4PHA3"/>
<dbReference type="GO" id="GO:0031011">
    <property type="term" value="C:Ino80 complex"/>
    <property type="evidence" value="ECO:0007669"/>
    <property type="project" value="InterPro"/>
</dbReference>
<dbReference type="InterPro" id="IPR000253">
    <property type="entry name" value="FHA_dom"/>
</dbReference>
<dbReference type="PhylomeDB" id="B4PHA3"/>
<proteinExistence type="predicted"/>
<dbReference type="InterPro" id="IPR025999">
    <property type="entry name" value="MCRS_N"/>
</dbReference>
<evidence type="ECO:0000313" key="4">
    <source>
        <dbReference type="Proteomes" id="UP000002282"/>
    </source>
</evidence>
<accession>B4PHA3</accession>
<dbReference type="SMART" id="SM00240">
    <property type="entry name" value="FHA"/>
    <property type="match status" value="1"/>
</dbReference>
<name>B4PHA3_DROYA</name>